<evidence type="ECO:0000256" key="1">
    <source>
        <dbReference type="ARBA" id="ARBA00008535"/>
    </source>
</evidence>
<feature type="domain" description="AIG1-type G" evidence="5">
    <location>
        <begin position="38"/>
        <end position="243"/>
    </location>
</feature>
<gene>
    <name evidence="6" type="ORF">BaRGS_00019427</name>
</gene>
<protein>
    <recommendedName>
        <fullName evidence="5">AIG1-type G domain-containing protein</fullName>
    </recommendedName>
</protein>
<evidence type="ECO:0000256" key="2">
    <source>
        <dbReference type="ARBA" id="ARBA00022741"/>
    </source>
</evidence>
<dbReference type="InterPro" id="IPR045058">
    <property type="entry name" value="GIMA/IAN/Toc"/>
</dbReference>
<dbReference type="InterPro" id="IPR027417">
    <property type="entry name" value="P-loop_NTPase"/>
</dbReference>
<keyword evidence="3" id="KW-0342">GTP-binding</keyword>
<evidence type="ECO:0000256" key="3">
    <source>
        <dbReference type="ARBA" id="ARBA00023134"/>
    </source>
</evidence>
<keyword evidence="7" id="KW-1185">Reference proteome</keyword>
<evidence type="ECO:0000313" key="6">
    <source>
        <dbReference type="EMBL" id="KAK7489319.1"/>
    </source>
</evidence>
<dbReference type="AlphaFoldDB" id="A0ABD0KQA1"/>
<accession>A0ABD0KQA1</accession>
<dbReference type="Proteomes" id="UP001519460">
    <property type="component" value="Unassembled WGS sequence"/>
</dbReference>
<dbReference type="PANTHER" id="PTHR10903:SF184">
    <property type="entry name" value="GTP-BINDING PROTEIN A"/>
    <property type="match status" value="1"/>
</dbReference>
<dbReference type="PANTHER" id="PTHR10903">
    <property type="entry name" value="GTPASE, IMAP FAMILY MEMBER-RELATED"/>
    <property type="match status" value="1"/>
</dbReference>
<organism evidence="6 7">
    <name type="scientific">Batillaria attramentaria</name>
    <dbReference type="NCBI Taxonomy" id="370345"/>
    <lineage>
        <taxon>Eukaryota</taxon>
        <taxon>Metazoa</taxon>
        <taxon>Spiralia</taxon>
        <taxon>Lophotrochozoa</taxon>
        <taxon>Mollusca</taxon>
        <taxon>Gastropoda</taxon>
        <taxon>Caenogastropoda</taxon>
        <taxon>Sorbeoconcha</taxon>
        <taxon>Cerithioidea</taxon>
        <taxon>Batillariidae</taxon>
        <taxon>Batillaria</taxon>
    </lineage>
</organism>
<comment type="caution">
    <text evidence="6">The sequence shown here is derived from an EMBL/GenBank/DDBJ whole genome shotgun (WGS) entry which is preliminary data.</text>
</comment>
<dbReference type="GO" id="GO:0005525">
    <property type="term" value="F:GTP binding"/>
    <property type="evidence" value="ECO:0007669"/>
    <property type="project" value="UniProtKB-KW"/>
</dbReference>
<dbReference type="Pfam" id="PF04548">
    <property type="entry name" value="AIG1"/>
    <property type="match status" value="1"/>
</dbReference>
<feature type="region of interest" description="Disordered" evidence="4">
    <location>
        <begin position="279"/>
        <end position="315"/>
    </location>
</feature>
<dbReference type="SUPFAM" id="SSF52540">
    <property type="entry name" value="P-loop containing nucleoside triphosphate hydrolases"/>
    <property type="match status" value="1"/>
</dbReference>
<dbReference type="PROSITE" id="PS51720">
    <property type="entry name" value="G_AIG1"/>
    <property type="match status" value="1"/>
</dbReference>
<name>A0ABD0KQA1_9CAEN</name>
<sequence length="354" mass="40645">MSDVPAASFYPTVAVCLSTGEERFSEVCTRNSGTNCGNETLRFLLLGKNRASGKAPWRDNIILGEKKFKTSLKMRSETSQCQLESGQRDGTTVDVMDSVGLFDTVQSHEEVALKIFQAVASMNPGPHAVFYVVPIGQRYTEEEYNAFKRLKHYFGDDITKHMIVLLTHGNRLTEEGVTIEDYLQDTTDDFQQVLKECSNRYVVFNKYLPDMKPQVDSLFRTVRAMLKQNGGRYFQSELTQKVEDKMKEFVAEILGEAERQELAGKQTVKDLTWERETAKQEAEKYQEQSAEAQRRQEELREKLKHSEEARQNAEWEAKQRIVKGQREGWLDKFGNIIAGFAKIVKGIFDIFKLF</sequence>
<reference evidence="6 7" key="1">
    <citation type="journal article" date="2023" name="Sci. Data">
        <title>Genome assembly of the Korean intertidal mud-creeper Batillaria attramentaria.</title>
        <authorList>
            <person name="Patra A.K."/>
            <person name="Ho P.T."/>
            <person name="Jun S."/>
            <person name="Lee S.J."/>
            <person name="Kim Y."/>
            <person name="Won Y.J."/>
        </authorList>
    </citation>
    <scope>NUCLEOTIDE SEQUENCE [LARGE SCALE GENOMIC DNA]</scope>
    <source>
        <strain evidence="6">Wonlab-2016</strain>
    </source>
</reference>
<dbReference type="EMBL" id="JACVVK020000139">
    <property type="protein sequence ID" value="KAK7489319.1"/>
    <property type="molecule type" value="Genomic_DNA"/>
</dbReference>
<keyword evidence="2" id="KW-0547">Nucleotide-binding</keyword>
<dbReference type="FunFam" id="3.40.50.300:FF:000366">
    <property type="entry name" value="GTPase, IMAP family member 2"/>
    <property type="match status" value="1"/>
</dbReference>
<evidence type="ECO:0000256" key="4">
    <source>
        <dbReference type="SAM" id="MobiDB-lite"/>
    </source>
</evidence>
<evidence type="ECO:0000259" key="5">
    <source>
        <dbReference type="PROSITE" id="PS51720"/>
    </source>
</evidence>
<dbReference type="InterPro" id="IPR006703">
    <property type="entry name" value="G_AIG1"/>
</dbReference>
<comment type="similarity">
    <text evidence="1">Belongs to the TRAFAC class TrmE-Era-EngA-EngB-Septin-like GTPase superfamily. AIG1/Toc34/Toc159-like paraseptin GTPase family. IAN subfamily.</text>
</comment>
<evidence type="ECO:0000313" key="7">
    <source>
        <dbReference type="Proteomes" id="UP001519460"/>
    </source>
</evidence>
<dbReference type="Gene3D" id="3.40.50.300">
    <property type="entry name" value="P-loop containing nucleotide triphosphate hydrolases"/>
    <property type="match status" value="1"/>
</dbReference>
<proteinExistence type="inferred from homology"/>